<dbReference type="KEGG" id="blep:AL038_00460"/>
<name>A0A2N9YCP3_9GAMM</name>
<reference evidence="2" key="1">
    <citation type="submission" date="2016-12" db="EMBL/GenBank/DDBJ databases">
        <title>Complete Genome Sequence of Beggiatoa leptomitiformis D-401.</title>
        <authorList>
            <person name="Fomenkov A."/>
            <person name="Vincze T."/>
            <person name="Grabovich M."/>
            <person name="Anton B.P."/>
            <person name="Dubinina G."/>
            <person name="Orlova M."/>
            <person name="Belousova E."/>
            <person name="Roberts R.J."/>
        </authorList>
    </citation>
    <scope>NUCLEOTIDE SEQUENCE [LARGE SCALE GENOMIC DNA]</scope>
    <source>
        <strain evidence="2">D-401</strain>
    </source>
</reference>
<accession>A0A2N9YCP3</accession>
<keyword evidence="2" id="KW-1185">Reference proteome</keyword>
<gene>
    <name evidence="1" type="ORF">BLE401_05585</name>
</gene>
<evidence type="ECO:0000313" key="1">
    <source>
        <dbReference type="EMBL" id="AUI68223.1"/>
    </source>
</evidence>
<dbReference type="OrthoDB" id="5298361at2"/>
<organism evidence="1 2">
    <name type="scientific">Beggiatoa leptomitoformis</name>
    <dbReference type="NCBI Taxonomy" id="288004"/>
    <lineage>
        <taxon>Bacteria</taxon>
        <taxon>Pseudomonadati</taxon>
        <taxon>Pseudomonadota</taxon>
        <taxon>Gammaproteobacteria</taxon>
        <taxon>Thiotrichales</taxon>
        <taxon>Thiotrichaceae</taxon>
        <taxon>Beggiatoa</taxon>
    </lineage>
</organism>
<proteinExistence type="predicted"/>
<dbReference type="STRING" id="288004.AL038_00460"/>
<evidence type="ECO:0000313" key="2">
    <source>
        <dbReference type="Proteomes" id="UP000234271"/>
    </source>
</evidence>
<dbReference type="RefSeq" id="WP_062147410.1">
    <property type="nucleotide sequence ID" value="NZ_CP012373.2"/>
</dbReference>
<dbReference type="Proteomes" id="UP000234271">
    <property type="component" value="Chromosome"/>
</dbReference>
<dbReference type="AlphaFoldDB" id="A0A2N9YCP3"/>
<sequence length="78" mass="9228">MQSTQYETLLQKLDGLMNEISQLRADVATLKRPVRKTKKSPPIQASNWQTVFQIAEQFSDDFMQEERKQPEIQIREIF</sequence>
<protein>
    <submittedName>
        <fullName evidence="1">Uncharacterized protein</fullName>
    </submittedName>
</protein>
<dbReference type="EMBL" id="CP018889">
    <property type="protein sequence ID" value="AUI68223.1"/>
    <property type="molecule type" value="Genomic_DNA"/>
</dbReference>